<evidence type="ECO:0000256" key="2">
    <source>
        <dbReference type="SAM" id="SignalP"/>
    </source>
</evidence>
<dbReference type="PANTHER" id="PTHR38593:SF1">
    <property type="entry name" value="BLR2558 PROTEIN"/>
    <property type="match status" value="1"/>
</dbReference>
<keyword evidence="1" id="KW-1133">Transmembrane helix</keyword>
<keyword evidence="1" id="KW-0812">Transmembrane</keyword>
<keyword evidence="1" id="KW-0472">Membrane</keyword>
<keyword evidence="5" id="KW-1185">Reference proteome</keyword>
<protein>
    <submittedName>
        <fullName evidence="4">DUF4142 domain-containing protein</fullName>
    </submittedName>
</protein>
<evidence type="ECO:0000313" key="4">
    <source>
        <dbReference type="EMBL" id="UUS31143.1"/>
    </source>
</evidence>
<feature type="domain" description="DUF4142" evidence="3">
    <location>
        <begin position="34"/>
        <end position="168"/>
    </location>
</feature>
<dbReference type="PANTHER" id="PTHR38593">
    <property type="entry name" value="BLR2558 PROTEIN"/>
    <property type="match status" value="1"/>
</dbReference>
<proteinExistence type="predicted"/>
<keyword evidence="2" id="KW-0732">Signal</keyword>
<evidence type="ECO:0000259" key="3">
    <source>
        <dbReference type="Pfam" id="PF13628"/>
    </source>
</evidence>
<sequence length="233" mass="24009">MRTHHFWAATALTCLSLSGIAAVPAFAADDASPTDSAFLRAAHQGNLTEIAAGRDARKNATTECVKKVGGVLERDHTKLDAATKALADQQGVDLPVAPSAEQQRVLADVMAKAGSSAYDDAWLKAQDAAHVKTLGMIDHQIAKGENAQVTAAAKAARPIVAHHHSMVRGGTCHDGAATHTTPKTVHAGNGGQVALADEGVPAFVAVPAMAVGGVLIAGGAFWAAGRIRRHDTR</sequence>
<name>A0ABY5N5D3_9ACTN</name>
<dbReference type="Pfam" id="PF13628">
    <property type="entry name" value="DUF4142"/>
    <property type="match status" value="1"/>
</dbReference>
<evidence type="ECO:0000256" key="1">
    <source>
        <dbReference type="SAM" id="Phobius"/>
    </source>
</evidence>
<dbReference type="Proteomes" id="UP001060150">
    <property type="component" value="Chromosome"/>
</dbReference>
<accession>A0ABY5N5D3</accession>
<organism evidence="4 5">
    <name type="scientific">Streptomyces changanensis</name>
    <dbReference type="NCBI Taxonomy" id="2964669"/>
    <lineage>
        <taxon>Bacteria</taxon>
        <taxon>Bacillati</taxon>
        <taxon>Actinomycetota</taxon>
        <taxon>Actinomycetes</taxon>
        <taxon>Kitasatosporales</taxon>
        <taxon>Streptomycetaceae</taxon>
        <taxon>Streptomyces</taxon>
    </lineage>
</organism>
<dbReference type="EMBL" id="CP102332">
    <property type="protein sequence ID" value="UUS31143.1"/>
    <property type="molecule type" value="Genomic_DNA"/>
</dbReference>
<feature type="transmembrane region" description="Helical" evidence="1">
    <location>
        <begin position="202"/>
        <end position="224"/>
    </location>
</feature>
<dbReference type="RefSeq" id="WP_079047041.1">
    <property type="nucleotide sequence ID" value="NZ_CP102332.1"/>
</dbReference>
<gene>
    <name evidence="4" type="ORF">NRO40_10025</name>
</gene>
<dbReference type="InterPro" id="IPR025419">
    <property type="entry name" value="DUF4142"/>
</dbReference>
<reference evidence="4" key="1">
    <citation type="submission" date="2022-08" db="EMBL/GenBank/DDBJ databases">
        <title>Streptomyces changanensis sp. nov., an actinomycete isolated from soil.</title>
        <authorList>
            <person name="Wu H."/>
            <person name="Han L."/>
        </authorList>
    </citation>
    <scope>NUCLEOTIDE SEQUENCE</scope>
    <source>
        <strain evidence="4">HL-66</strain>
    </source>
</reference>
<feature type="chain" id="PRO_5045582986" evidence="2">
    <location>
        <begin position="28"/>
        <end position="233"/>
    </location>
</feature>
<feature type="signal peptide" evidence="2">
    <location>
        <begin position="1"/>
        <end position="27"/>
    </location>
</feature>
<evidence type="ECO:0000313" key="5">
    <source>
        <dbReference type="Proteomes" id="UP001060150"/>
    </source>
</evidence>